<dbReference type="KEGG" id="pbh:AAW51_3960"/>
<feature type="domain" description="Helix-turn-helix" evidence="1">
    <location>
        <begin position="11"/>
        <end position="56"/>
    </location>
</feature>
<evidence type="ECO:0000313" key="2">
    <source>
        <dbReference type="EMBL" id="AKJ30651.1"/>
    </source>
</evidence>
<gene>
    <name evidence="2" type="ORF">AAW51_3960</name>
</gene>
<evidence type="ECO:0000259" key="1">
    <source>
        <dbReference type="Pfam" id="PF12728"/>
    </source>
</evidence>
<dbReference type="SUPFAM" id="SSF46955">
    <property type="entry name" value="Putative DNA-binding domain"/>
    <property type="match status" value="1"/>
</dbReference>
<dbReference type="OrthoDB" id="123463at2"/>
<dbReference type="Proteomes" id="UP000035352">
    <property type="component" value="Chromosome"/>
</dbReference>
<dbReference type="EMBL" id="CP011371">
    <property type="protein sequence ID" value="AKJ30651.1"/>
    <property type="molecule type" value="Genomic_DNA"/>
</dbReference>
<accession>A0A0G3BTD9</accession>
<organism evidence="2 3">
    <name type="scientific">Caldimonas brevitalea</name>
    <dbReference type="NCBI Taxonomy" id="413882"/>
    <lineage>
        <taxon>Bacteria</taxon>
        <taxon>Pseudomonadati</taxon>
        <taxon>Pseudomonadota</taxon>
        <taxon>Betaproteobacteria</taxon>
        <taxon>Burkholderiales</taxon>
        <taxon>Sphaerotilaceae</taxon>
        <taxon>Caldimonas</taxon>
    </lineage>
</organism>
<dbReference type="InterPro" id="IPR009061">
    <property type="entry name" value="DNA-bd_dom_put_sf"/>
</dbReference>
<name>A0A0G3BTD9_9BURK</name>
<protein>
    <recommendedName>
        <fullName evidence="1">Helix-turn-helix domain-containing protein</fullName>
    </recommendedName>
</protein>
<dbReference type="InterPro" id="IPR041657">
    <property type="entry name" value="HTH_17"/>
</dbReference>
<sequence length="70" mass="8122">MPREPVTREVLRADELALRWGVSEKTLERWRNEGRGPKYMKLGSRIGYPLAAVFEFERAAGRISTSERDE</sequence>
<reference evidence="2 3" key="1">
    <citation type="submission" date="2015-05" db="EMBL/GenBank/DDBJ databases">
        <authorList>
            <person name="Tang B."/>
            <person name="Yu Y."/>
        </authorList>
    </citation>
    <scope>NUCLEOTIDE SEQUENCE [LARGE SCALE GENOMIC DNA]</scope>
    <source>
        <strain evidence="2 3">DSM 7029</strain>
    </source>
</reference>
<evidence type="ECO:0000313" key="3">
    <source>
        <dbReference type="Proteomes" id="UP000035352"/>
    </source>
</evidence>
<dbReference type="AlphaFoldDB" id="A0A0G3BTD9"/>
<proteinExistence type="predicted"/>
<keyword evidence="3" id="KW-1185">Reference proteome</keyword>
<dbReference type="STRING" id="413882.AAW51_3960"/>
<dbReference type="Pfam" id="PF12728">
    <property type="entry name" value="HTH_17"/>
    <property type="match status" value="1"/>
</dbReference>